<dbReference type="EMBL" id="QNTV01000003">
    <property type="protein sequence ID" value="RBA60444.1"/>
    <property type="molecule type" value="Genomic_DNA"/>
</dbReference>
<accession>A0A365PX93</accession>
<organism evidence="1 2">
    <name type="scientific">Stutzerimonas zhaodongensis</name>
    <dbReference type="NCBI Taxonomy" id="1176257"/>
    <lineage>
        <taxon>Bacteria</taxon>
        <taxon>Pseudomonadati</taxon>
        <taxon>Pseudomonadota</taxon>
        <taxon>Gammaproteobacteria</taxon>
        <taxon>Pseudomonadales</taxon>
        <taxon>Pseudomonadaceae</taxon>
        <taxon>Stutzerimonas</taxon>
    </lineage>
</organism>
<reference evidence="1 2" key="1">
    <citation type="submission" date="2018-06" db="EMBL/GenBank/DDBJ databases">
        <title>Whole genome sequencing of four bacterial strains from South Shetland trench revealing bio-synthetic gene clusters.</title>
        <authorList>
            <person name="Abdel-Mageed W.M."/>
            <person name="Lehri B."/>
            <person name="Jarmusch S.A."/>
            <person name="Miranda K."/>
            <person name="Goodfellow M."/>
            <person name="Jaspars M."/>
            <person name="Karlyshev A.V."/>
        </authorList>
    </citation>
    <scope>NUCLEOTIDE SEQUENCE [LARGE SCALE GENOMIC DNA]</scope>
    <source>
        <strain evidence="1 2">SST2</strain>
    </source>
</reference>
<name>A0A365PX93_9GAMM</name>
<comment type="caution">
    <text evidence="1">The sequence shown here is derived from an EMBL/GenBank/DDBJ whole genome shotgun (WGS) entry which is preliminary data.</text>
</comment>
<evidence type="ECO:0000313" key="2">
    <source>
        <dbReference type="Proteomes" id="UP000252554"/>
    </source>
</evidence>
<dbReference type="AlphaFoldDB" id="A0A365PX93"/>
<dbReference type="Proteomes" id="UP000252554">
    <property type="component" value="Unassembled WGS sequence"/>
</dbReference>
<sequence>MTRKQHFAPRRAFHEAGKASAASALDALAFRSTNAAEPHPIAPIKTAAHAYFGASRLFAED</sequence>
<protein>
    <submittedName>
        <fullName evidence="1">Uncharacterized protein</fullName>
    </submittedName>
</protein>
<proteinExistence type="predicted"/>
<evidence type="ECO:0000313" key="1">
    <source>
        <dbReference type="EMBL" id="RBA60444.1"/>
    </source>
</evidence>
<gene>
    <name evidence="1" type="ORF">DQ403_07005</name>
</gene>